<evidence type="ECO:0000256" key="1">
    <source>
        <dbReference type="ARBA" id="ARBA00006464"/>
    </source>
</evidence>
<accession>A0A2M7Q821</accession>
<comment type="caution">
    <text evidence="4">The sequence shown here is derived from an EMBL/GenBank/DDBJ whole genome shotgun (WGS) entry which is preliminary data.</text>
</comment>
<feature type="transmembrane region" description="Helical" evidence="2">
    <location>
        <begin position="12"/>
        <end position="31"/>
    </location>
</feature>
<feature type="domain" description="Bacterial sugar transferase" evidence="3">
    <location>
        <begin position="247"/>
        <end position="377"/>
    </location>
</feature>
<dbReference type="Pfam" id="PF02397">
    <property type="entry name" value="Bac_transf"/>
    <property type="match status" value="1"/>
</dbReference>
<dbReference type="AlphaFoldDB" id="A0A2M7Q821"/>
<protein>
    <recommendedName>
        <fullName evidence="3">Bacterial sugar transferase domain-containing protein</fullName>
    </recommendedName>
</protein>
<keyword evidence="2" id="KW-0472">Membrane</keyword>
<evidence type="ECO:0000313" key="5">
    <source>
        <dbReference type="Proteomes" id="UP000230363"/>
    </source>
</evidence>
<dbReference type="InterPro" id="IPR003362">
    <property type="entry name" value="Bact_transf"/>
</dbReference>
<feature type="transmembrane region" description="Helical" evidence="2">
    <location>
        <begin position="75"/>
        <end position="96"/>
    </location>
</feature>
<feature type="transmembrane region" description="Helical" evidence="2">
    <location>
        <begin position="43"/>
        <end position="63"/>
    </location>
</feature>
<gene>
    <name evidence="4" type="ORF">COY96_01035</name>
</gene>
<dbReference type="PANTHER" id="PTHR30576">
    <property type="entry name" value="COLANIC BIOSYNTHESIS UDP-GLUCOSE LIPID CARRIER TRANSFERASE"/>
    <property type="match status" value="1"/>
</dbReference>
<feature type="transmembrane region" description="Helical" evidence="2">
    <location>
        <begin position="252"/>
        <end position="273"/>
    </location>
</feature>
<dbReference type="EMBL" id="PFKZ01000038">
    <property type="protein sequence ID" value="PIY59576.1"/>
    <property type="molecule type" value="Genomic_DNA"/>
</dbReference>
<reference evidence="5" key="1">
    <citation type="submission" date="2017-09" db="EMBL/GenBank/DDBJ databases">
        <title>Depth-based differentiation of microbial function through sediment-hosted aquifers and enrichment of novel symbionts in the deep terrestrial subsurface.</title>
        <authorList>
            <person name="Probst A.J."/>
            <person name="Ladd B."/>
            <person name="Jarett J.K."/>
            <person name="Geller-Mcgrath D.E."/>
            <person name="Sieber C.M.K."/>
            <person name="Emerson J.B."/>
            <person name="Anantharaman K."/>
            <person name="Thomas B.C."/>
            <person name="Malmstrom R."/>
            <person name="Stieglmeier M."/>
            <person name="Klingl A."/>
            <person name="Woyke T."/>
            <person name="Ryan C.M."/>
            <person name="Banfield J.F."/>
        </authorList>
    </citation>
    <scope>NUCLEOTIDE SEQUENCE [LARGE SCALE GENOMIC DNA]</scope>
</reference>
<name>A0A2M7Q821_9BACT</name>
<organism evidence="4 5">
    <name type="scientific">Candidatus Wolfebacteria bacterium CG_4_10_14_0_8_um_filter_37_11</name>
    <dbReference type="NCBI Taxonomy" id="1975062"/>
    <lineage>
        <taxon>Bacteria</taxon>
        <taxon>Candidatus Wolfeibacteriota</taxon>
    </lineage>
</organism>
<dbReference type="PANTHER" id="PTHR30576:SF0">
    <property type="entry name" value="UNDECAPRENYL-PHOSPHATE N-ACETYLGALACTOSAMINYL 1-PHOSPHATE TRANSFERASE-RELATED"/>
    <property type="match status" value="1"/>
</dbReference>
<sequence length="377" mass="43493">MRISLKKLTVIFGDIAILYGSLVLTLIIRYGTNNFSNAFQNHLKPFSLIFIFWILIFYLFNFYSEKFFKYNLAAAQNFISAIIVNIAISMTIFYAFEPFFKLTPKTNLLIFTLIFLTADYAWRAGLSKIFITRGLKKQIIIIGDSPVVKELADYLNNNPQVGYSAKIKKIEDIKNINNAEAVIINNSLKKNLDVIKIIYGLLPLNIKIFNLADFYEMIFQKTPLKEVEKLWFIEQITAAIHFYDALKRIIDVILSIILIVAFSPIMLLIAVLIKISSKGPAIYKQKRMGKDNAQFTLYKFRTMKININGPLATEKNDSRIFPIGKILRYTHLDELPQLFNILKGDISFIGPRPESSELVEIYKKLPYYEIRHIIKPG</sequence>
<feature type="non-terminal residue" evidence="4">
    <location>
        <position position="377"/>
    </location>
</feature>
<evidence type="ECO:0000259" key="3">
    <source>
        <dbReference type="Pfam" id="PF02397"/>
    </source>
</evidence>
<comment type="similarity">
    <text evidence="1">Belongs to the bacterial sugar transferase family.</text>
</comment>
<dbReference type="Proteomes" id="UP000230363">
    <property type="component" value="Unassembled WGS sequence"/>
</dbReference>
<keyword evidence="2" id="KW-1133">Transmembrane helix</keyword>
<proteinExistence type="inferred from homology"/>
<dbReference type="GO" id="GO:0016780">
    <property type="term" value="F:phosphotransferase activity, for other substituted phosphate groups"/>
    <property type="evidence" value="ECO:0007669"/>
    <property type="project" value="TreeGrafter"/>
</dbReference>
<evidence type="ECO:0000256" key="2">
    <source>
        <dbReference type="SAM" id="Phobius"/>
    </source>
</evidence>
<keyword evidence="2" id="KW-0812">Transmembrane</keyword>
<feature type="transmembrane region" description="Helical" evidence="2">
    <location>
        <begin position="108"/>
        <end position="126"/>
    </location>
</feature>
<evidence type="ECO:0000313" key="4">
    <source>
        <dbReference type="EMBL" id="PIY59576.1"/>
    </source>
</evidence>